<keyword evidence="3" id="KW-1185">Reference proteome</keyword>
<feature type="domain" description="Polyvalent protein metallopeptidase" evidence="1">
    <location>
        <begin position="2"/>
        <end position="59"/>
    </location>
</feature>
<dbReference type="InterPro" id="IPR041459">
    <property type="entry name" value="MPTase-PolyVal"/>
</dbReference>
<evidence type="ECO:0000259" key="1">
    <source>
        <dbReference type="Pfam" id="PF18818"/>
    </source>
</evidence>
<sequence length="178" mass="19851">MNHFGTPDYAREELRAEIASMLIGQEFKIGHDPGQHAAYVDNWVQILTDTPFEIHSAAADAEKIFSYLMDIERKRDLKTEAAVQVEAQGKTVADAKHLSIGDEIAYNDSVYKVLSHIKQGRLRIEDTGTGNQFTLSRKDGLYSSLLAAKNGTAPQAHQEQIVGEEPEQNYSATYGIRR</sequence>
<reference evidence="2 3" key="1">
    <citation type="submission" date="2016-10" db="EMBL/GenBank/DDBJ databases">
        <authorList>
            <person name="de Groot N.N."/>
        </authorList>
    </citation>
    <scope>NUCLEOTIDE SEQUENCE [LARGE SCALE GENOMIC DNA]</scope>
    <source>
        <strain evidence="2 3">47C3B</strain>
    </source>
</reference>
<gene>
    <name evidence="2" type="ORF">SAMN05216464_1041</name>
</gene>
<accession>A0A1G7A8P3</accession>
<dbReference type="STRING" id="1391627.SAMN05216464_1041"/>
<dbReference type="EMBL" id="FNAI01000004">
    <property type="protein sequence ID" value="SDE11141.1"/>
    <property type="molecule type" value="Genomic_DNA"/>
</dbReference>
<evidence type="ECO:0000313" key="3">
    <source>
        <dbReference type="Proteomes" id="UP000199072"/>
    </source>
</evidence>
<protein>
    <recommendedName>
        <fullName evidence="1">Polyvalent protein metallopeptidase domain-containing protein</fullName>
    </recommendedName>
</protein>
<name>A0A1G7A8P3_9SPHI</name>
<evidence type="ECO:0000313" key="2">
    <source>
        <dbReference type="EMBL" id="SDE11141.1"/>
    </source>
</evidence>
<organism evidence="2 3">
    <name type="scientific">Mucilaginibacter pineti</name>
    <dbReference type="NCBI Taxonomy" id="1391627"/>
    <lineage>
        <taxon>Bacteria</taxon>
        <taxon>Pseudomonadati</taxon>
        <taxon>Bacteroidota</taxon>
        <taxon>Sphingobacteriia</taxon>
        <taxon>Sphingobacteriales</taxon>
        <taxon>Sphingobacteriaceae</taxon>
        <taxon>Mucilaginibacter</taxon>
    </lineage>
</organism>
<proteinExistence type="predicted"/>
<dbReference type="AlphaFoldDB" id="A0A1G7A8P3"/>
<dbReference type="Pfam" id="PF18818">
    <property type="entry name" value="MPTase-PolyVal"/>
    <property type="match status" value="1"/>
</dbReference>
<dbReference type="Proteomes" id="UP000199072">
    <property type="component" value="Unassembled WGS sequence"/>
</dbReference>